<feature type="transmembrane region" description="Helical" evidence="2">
    <location>
        <begin position="121"/>
        <end position="140"/>
    </location>
</feature>
<keyword evidence="2" id="KW-1133">Transmembrane helix</keyword>
<sequence>MNWARSNAERTPRRTRNPFPTGRFSRQTRSGPNPGQNSEKKCRKQNSERAKQGRLGVRSWQFYGNPAEDALAYLSQQGDGLSSGAHSSPGRDSSFTFITKIVAGIISDKANCCSPLVSVRVFNTIALGGMSLFLLGLVYIPKYPSSYPQS</sequence>
<accession>A0A4U5N4M4</accession>
<reference evidence="3 4" key="1">
    <citation type="journal article" date="2015" name="Genome Biol.">
        <title>Comparative genomics of Steinernema reveals deeply conserved gene regulatory networks.</title>
        <authorList>
            <person name="Dillman A.R."/>
            <person name="Macchietto M."/>
            <person name="Porter C.F."/>
            <person name="Rogers A."/>
            <person name="Williams B."/>
            <person name="Antoshechkin I."/>
            <person name="Lee M.M."/>
            <person name="Goodwin Z."/>
            <person name="Lu X."/>
            <person name="Lewis E.E."/>
            <person name="Goodrich-Blair H."/>
            <person name="Stock S.P."/>
            <person name="Adams B.J."/>
            <person name="Sternberg P.W."/>
            <person name="Mortazavi A."/>
        </authorList>
    </citation>
    <scope>NUCLEOTIDE SEQUENCE [LARGE SCALE GENOMIC DNA]</scope>
    <source>
        <strain evidence="3 4">ALL</strain>
    </source>
</reference>
<keyword evidence="2" id="KW-0472">Membrane</keyword>
<keyword evidence="4" id="KW-1185">Reference proteome</keyword>
<dbReference type="EMBL" id="AZBU02000005">
    <property type="protein sequence ID" value="TKR77153.1"/>
    <property type="molecule type" value="Genomic_DNA"/>
</dbReference>
<reference evidence="3 4" key="2">
    <citation type="journal article" date="2019" name="G3 (Bethesda)">
        <title>Hybrid Assembly of the Genome of the Entomopathogenic Nematode Steinernema carpocapsae Identifies the X-Chromosome.</title>
        <authorList>
            <person name="Serra L."/>
            <person name="Macchietto M."/>
            <person name="Macias-Munoz A."/>
            <person name="McGill C.J."/>
            <person name="Rodriguez I.M."/>
            <person name="Rodriguez B."/>
            <person name="Murad R."/>
            <person name="Mortazavi A."/>
        </authorList>
    </citation>
    <scope>NUCLEOTIDE SEQUENCE [LARGE SCALE GENOMIC DNA]</scope>
    <source>
        <strain evidence="3 4">ALL</strain>
    </source>
</reference>
<feature type="region of interest" description="Disordered" evidence="1">
    <location>
        <begin position="1"/>
        <end position="53"/>
    </location>
</feature>
<name>A0A4U5N4M4_STECR</name>
<evidence type="ECO:0000313" key="4">
    <source>
        <dbReference type="Proteomes" id="UP000298663"/>
    </source>
</evidence>
<gene>
    <name evidence="3" type="ORF">L596_018173</name>
</gene>
<evidence type="ECO:0000256" key="1">
    <source>
        <dbReference type="SAM" id="MobiDB-lite"/>
    </source>
</evidence>
<organism evidence="3 4">
    <name type="scientific">Steinernema carpocapsae</name>
    <name type="common">Entomopathogenic nematode</name>
    <dbReference type="NCBI Taxonomy" id="34508"/>
    <lineage>
        <taxon>Eukaryota</taxon>
        <taxon>Metazoa</taxon>
        <taxon>Ecdysozoa</taxon>
        <taxon>Nematoda</taxon>
        <taxon>Chromadorea</taxon>
        <taxon>Rhabditida</taxon>
        <taxon>Tylenchina</taxon>
        <taxon>Panagrolaimomorpha</taxon>
        <taxon>Strongyloidoidea</taxon>
        <taxon>Steinernematidae</taxon>
        <taxon>Steinernema</taxon>
    </lineage>
</organism>
<protein>
    <submittedName>
        <fullName evidence="3">Uncharacterized protein</fullName>
    </submittedName>
</protein>
<feature type="compositionally biased region" description="Polar residues" evidence="1">
    <location>
        <begin position="24"/>
        <end position="37"/>
    </location>
</feature>
<evidence type="ECO:0000256" key="2">
    <source>
        <dbReference type="SAM" id="Phobius"/>
    </source>
</evidence>
<dbReference type="AlphaFoldDB" id="A0A4U5N4M4"/>
<keyword evidence="2" id="KW-0812">Transmembrane</keyword>
<comment type="caution">
    <text evidence="3">The sequence shown here is derived from an EMBL/GenBank/DDBJ whole genome shotgun (WGS) entry which is preliminary data.</text>
</comment>
<dbReference type="Proteomes" id="UP000298663">
    <property type="component" value="Unassembled WGS sequence"/>
</dbReference>
<evidence type="ECO:0000313" key="3">
    <source>
        <dbReference type="EMBL" id="TKR77153.1"/>
    </source>
</evidence>
<proteinExistence type="predicted"/>